<dbReference type="Proteomes" id="UP000683559">
    <property type="component" value="Chromosome"/>
</dbReference>
<sequence length="75" mass="8606">MKNLLSIPQMAARSGLTTNYLYCGRNKGILPLKWVKLEHAVFATEQSFNAWMKRREEREAARAAKRNVAKEAVNQ</sequence>
<accession>A0ABX8LC83</accession>
<organism evidence="1 2">
    <name type="scientific">Geomonas subterranea</name>
    <dbReference type="NCBI Taxonomy" id="2847989"/>
    <lineage>
        <taxon>Bacteria</taxon>
        <taxon>Pseudomonadati</taxon>
        <taxon>Thermodesulfobacteriota</taxon>
        <taxon>Desulfuromonadia</taxon>
        <taxon>Geobacterales</taxon>
        <taxon>Geobacteraceae</taxon>
        <taxon>Geomonas</taxon>
    </lineage>
</organism>
<gene>
    <name evidence="1" type="ORF">KP001_14420</name>
</gene>
<evidence type="ECO:0000313" key="2">
    <source>
        <dbReference type="Proteomes" id="UP000683559"/>
    </source>
</evidence>
<dbReference type="EMBL" id="CP077683">
    <property type="protein sequence ID" value="QXE89628.1"/>
    <property type="molecule type" value="Genomic_DNA"/>
</dbReference>
<keyword evidence="2" id="KW-1185">Reference proteome</keyword>
<reference evidence="1 2" key="1">
    <citation type="submission" date="2021-06" db="EMBL/GenBank/DDBJ databases">
        <title>Gemonas diversity in paddy soil.</title>
        <authorList>
            <person name="Liu G."/>
        </authorList>
    </citation>
    <scope>NUCLEOTIDE SEQUENCE [LARGE SCALE GENOMIC DNA]</scope>
    <source>
        <strain evidence="1 2">RG2</strain>
    </source>
</reference>
<protein>
    <submittedName>
        <fullName evidence="1">Uncharacterized protein</fullName>
    </submittedName>
</protein>
<name>A0ABX8LC83_9BACT</name>
<evidence type="ECO:0000313" key="1">
    <source>
        <dbReference type="EMBL" id="QXE89628.1"/>
    </source>
</evidence>
<proteinExistence type="predicted"/>
<dbReference type="RefSeq" id="WP_217286301.1">
    <property type="nucleotide sequence ID" value="NZ_CP077683.1"/>
</dbReference>